<keyword evidence="2" id="KW-1185">Reference proteome</keyword>
<sequence length="78" mass="8567">MHVASHAQKYIMHLEDITKEKRRESLLNIIIIDAEATGTSQVVLSTKNERILPQESINAEQTIAVAEGESTGHGNLVS</sequence>
<evidence type="ECO:0000313" key="2">
    <source>
        <dbReference type="Proteomes" id="UP000222542"/>
    </source>
</evidence>
<accession>A0A2G2YQ73</accession>
<organism evidence="1 2">
    <name type="scientific">Capsicum annuum</name>
    <name type="common">Capsicum pepper</name>
    <dbReference type="NCBI Taxonomy" id="4072"/>
    <lineage>
        <taxon>Eukaryota</taxon>
        <taxon>Viridiplantae</taxon>
        <taxon>Streptophyta</taxon>
        <taxon>Embryophyta</taxon>
        <taxon>Tracheophyta</taxon>
        <taxon>Spermatophyta</taxon>
        <taxon>Magnoliopsida</taxon>
        <taxon>eudicotyledons</taxon>
        <taxon>Gunneridae</taxon>
        <taxon>Pentapetalae</taxon>
        <taxon>asterids</taxon>
        <taxon>lamiids</taxon>
        <taxon>Solanales</taxon>
        <taxon>Solanaceae</taxon>
        <taxon>Solanoideae</taxon>
        <taxon>Capsiceae</taxon>
        <taxon>Capsicum</taxon>
    </lineage>
</organism>
<comment type="caution">
    <text evidence="1">The sequence shown here is derived from an EMBL/GenBank/DDBJ whole genome shotgun (WGS) entry which is preliminary data.</text>
</comment>
<dbReference type="Proteomes" id="UP000222542">
    <property type="component" value="Unassembled WGS sequence"/>
</dbReference>
<dbReference type="EMBL" id="AYRZ02000009">
    <property type="protein sequence ID" value="PHT71898.1"/>
    <property type="molecule type" value="Genomic_DNA"/>
</dbReference>
<reference evidence="1 2" key="2">
    <citation type="journal article" date="2017" name="Genome Biol.">
        <title>New reference genome sequences of hot pepper reveal the massive evolution of plant disease-resistance genes by retroduplication.</title>
        <authorList>
            <person name="Kim S."/>
            <person name="Park J."/>
            <person name="Yeom S.I."/>
            <person name="Kim Y.M."/>
            <person name="Seo E."/>
            <person name="Kim K.T."/>
            <person name="Kim M.S."/>
            <person name="Lee J.M."/>
            <person name="Cheong K."/>
            <person name="Shin H.S."/>
            <person name="Kim S.B."/>
            <person name="Han K."/>
            <person name="Lee J."/>
            <person name="Park M."/>
            <person name="Lee H.A."/>
            <person name="Lee H.Y."/>
            <person name="Lee Y."/>
            <person name="Oh S."/>
            <person name="Lee J.H."/>
            <person name="Choi E."/>
            <person name="Choi E."/>
            <person name="Lee S.E."/>
            <person name="Jeon J."/>
            <person name="Kim H."/>
            <person name="Choi G."/>
            <person name="Song H."/>
            <person name="Lee J."/>
            <person name="Lee S.C."/>
            <person name="Kwon J.K."/>
            <person name="Lee H.Y."/>
            <person name="Koo N."/>
            <person name="Hong Y."/>
            <person name="Kim R.W."/>
            <person name="Kang W.H."/>
            <person name="Huh J.H."/>
            <person name="Kang B.C."/>
            <person name="Yang T.J."/>
            <person name="Lee Y.H."/>
            <person name="Bennetzen J.L."/>
            <person name="Choi D."/>
        </authorList>
    </citation>
    <scope>NUCLEOTIDE SEQUENCE [LARGE SCALE GENOMIC DNA]</scope>
    <source>
        <strain evidence="2">cv. CM334</strain>
    </source>
</reference>
<dbReference type="AlphaFoldDB" id="A0A2G2YQ73"/>
<name>A0A2G2YQ73_CAPAN</name>
<proteinExistence type="predicted"/>
<evidence type="ECO:0000313" key="1">
    <source>
        <dbReference type="EMBL" id="PHT71898.1"/>
    </source>
</evidence>
<gene>
    <name evidence="1" type="ORF">T459_22683</name>
</gene>
<protein>
    <submittedName>
        <fullName evidence="1">Uncharacterized protein</fullName>
    </submittedName>
</protein>
<reference evidence="1 2" key="1">
    <citation type="journal article" date="2014" name="Nat. Genet.">
        <title>Genome sequence of the hot pepper provides insights into the evolution of pungency in Capsicum species.</title>
        <authorList>
            <person name="Kim S."/>
            <person name="Park M."/>
            <person name="Yeom S.I."/>
            <person name="Kim Y.M."/>
            <person name="Lee J.M."/>
            <person name="Lee H.A."/>
            <person name="Seo E."/>
            <person name="Choi J."/>
            <person name="Cheong K."/>
            <person name="Kim K.T."/>
            <person name="Jung K."/>
            <person name="Lee G.W."/>
            <person name="Oh S.K."/>
            <person name="Bae C."/>
            <person name="Kim S.B."/>
            <person name="Lee H.Y."/>
            <person name="Kim S.Y."/>
            <person name="Kim M.S."/>
            <person name="Kang B.C."/>
            <person name="Jo Y.D."/>
            <person name="Yang H.B."/>
            <person name="Jeong H.J."/>
            <person name="Kang W.H."/>
            <person name="Kwon J.K."/>
            <person name="Shin C."/>
            <person name="Lim J.Y."/>
            <person name="Park J.H."/>
            <person name="Huh J.H."/>
            <person name="Kim J.S."/>
            <person name="Kim B.D."/>
            <person name="Cohen O."/>
            <person name="Paran I."/>
            <person name="Suh M.C."/>
            <person name="Lee S.B."/>
            <person name="Kim Y.K."/>
            <person name="Shin Y."/>
            <person name="Noh S.J."/>
            <person name="Park J."/>
            <person name="Seo Y.S."/>
            <person name="Kwon S.Y."/>
            <person name="Kim H.A."/>
            <person name="Park J.M."/>
            <person name="Kim H.J."/>
            <person name="Choi S.B."/>
            <person name="Bosland P.W."/>
            <person name="Reeves G."/>
            <person name="Jo S.H."/>
            <person name="Lee B.W."/>
            <person name="Cho H.T."/>
            <person name="Choi H.S."/>
            <person name="Lee M.S."/>
            <person name="Yu Y."/>
            <person name="Do Choi Y."/>
            <person name="Park B.S."/>
            <person name="van Deynze A."/>
            <person name="Ashrafi H."/>
            <person name="Hill T."/>
            <person name="Kim W.T."/>
            <person name="Pai H.S."/>
            <person name="Ahn H.K."/>
            <person name="Yeam I."/>
            <person name="Giovannoni J.J."/>
            <person name="Rose J.K."/>
            <person name="Sorensen I."/>
            <person name="Lee S.J."/>
            <person name="Kim R.W."/>
            <person name="Choi I.Y."/>
            <person name="Choi B.S."/>
            <person name="Lim J.S."/>
            <person name="Lee Y.H."/>
            <person name="Choi D."/>
        </authorList>
    </citation>
    <scope>NUCLEOTIDE SEQUENCE [LARGE SCALE GENOMIC DNA]</scope>
    <source>
        <strain evidence="2">cv. CM334</strain>
    </source>
</reference>
<dbReference type="Gramene" id="PHT71898">
    <property type="protein sequence ID" value="PHT71898"/>
    <property type="gene ID" value="T459_22683"/>
</dbReference>